<protein>
    <submittedName>
        <fullName evidence="2">BnaA01g23750D protein</fullName>
    </submittedName>
</protein>
<dbReference type="GO" id="GO:0016592">
    <property type="term" value="C:mediator complex"/>
    <property type="evidence" value="ECO:0007669"/>
    <property type="project" value="InterPro"/>
</dbReference>
<dbReference type="InterPro" id="IPR039638">
    <property type="entry name" value="MED33A/B"/>
</dbReference>
<evidence type="ECO:0000313" key="2">
    <source>
        <dbReference type="EMBL" id="CDY18114.1"/>
    </source>
</evidence>
<dbReference type="PANTHER" id="PTHR33739:SF5">
    <property type="entry name" value="MEDIATOR OF RNA POLYMERASE II TRANSCRIPTION SUBUNIT 33A"/>
    <property type="match status" value="1"/>
</dbReference>
<dbReference type="EMBL" id="LK032082">
    <property type="protein sequence ID" value="CDY18114.1"/>
    <property type="molecule type" value="Genomic_DNA"/>
</dbReference>
<dbReference type="GO" id="GO:2000762">
    <property type="term" value="P:regulation of phenylpropanoid metabolic process"/>
    <property type="evidence" value="ECO:0007669"/>
    <property type="project" value="InterPro"/>
</dbReference>
<evidence type="ECO:0000256" key="1">
    <source>
        <dbReference type="SAM" id="MobiDB-lite"/>
    </source>
</evidence>
<name>A0A078FYC3_BRANA</name>
<evidence type="ECO:0000313" key="3">
    <source>
        <dbReference type="Proteomes" id="UP000028999"/>
    </source>
</evidence>
<organism evidence="2 3">
    <name type="scientific">Brassica napus</name>
    <name type="common">Rape</name>
    <dbReference type="NCBI Taxonomy" id="3708"/>
    <lineage>
        <taxon>Eukaryota</taxon>
        <taxon>Viridiplantae</taxon>
        <taxon>Streptophyta</taxon>
        <taxon>Embryophyta</taxon>
        <taxon>Tracheophyta</taxon>
        <taxon>Spermatophyta</taxon>
        <taxon>Magnoliopsida</taxon>
        <taxon>eudicotyledons</taxon>
        <taxon>Gunneridae</taxon>
        <taxon>Pentapetalae</taxon>
        <taxon>rosids</taxon>
        <taxon>malvids</taxon>
        <taxon>Brassicales</taxon>
        <taxon>Brassicaceae</taxon>
        <taxon>Brassiceae</taxon>
        <taxon>Brassica</taxon>
    </lineage>
</organism>
<dbReference type="Proteomes" id="UP000028999">
    <property type="component" value="Unassembled WGS sequence"/>
</dbReference>
<proteinExistence type="predicted"/>
<dbReference type="AlphaFoldDB" id="A0A078FYC3"/>
<feature type="compositionally biased region" description="Low complexity" evidence="1">
    <location>
        <begin position="333"/>
        <end position="344"/>
    </location>
</feature>
<dbReference type="OMA" id="CEYATWH"/>
<dbReference type="Gramene" id="CDY18114">
    <property type="protein sequence ID" value="CDY18114"/>
    <property type="gene ID" value="GSBRNA2T00002622001"/>
</dbReference>
<keyword evidence="3" id="KW-1185">Reference proteome</keyword>
<accession>A0A078FYC3</accession>
<dbReference type="STRING" id="3708.A0A078FYC3"/>
<reference evidence="2 3" key="1">
    <citation type="journal article" date="2014" name="Science">
        <title>Plant genetics. Early allopolyploid evolution in the post-Neolithic Brassica napus oilseed genome.</title>
        <authorList>
            <person name="Chalhoub B."/>
            <person name="Denoeud F."/>
            <person name="Liu S."/>
            <person name="Parkin I.A."/>
            <person name="Tang H."/>
            <person name="Wang X."/>
            <person name="Chiquet J."/>
            <person name="Belcram H."/>
            <person name="Tong C."/>
            <person name="Samans B."/>
            <person name="Correa M."/>
            <person name="Da Silva C."/>
            <person name="Just J."/>
            <person name="Falentin C."/>
            <person name="Koh C.S."/>
            <person name="Le Clainche I."/>
            <person name="Bernard M."/>
            <person name="Bento P."/>
            <person name="Noel B."/>
            <person name="Labadie K."/>
            <person name="Alberti A."/>
            <person name="Charles M."/>
            <person name="Arnaud D."/>
            <person name="Guo H."/>
            <person name="Daviaud C."/>
            <person name="Alamery S."/>
            <person name="Jabbari K."/>
            <person name="Zhao M."/>
            <person name="Edger P.P."/>
            <person name="Chelaifa H."/>
            <person name="Tack D."/>
            <person name="Lassalle G."/>
            <person name="Mestiri I."/>
            <person name="Schnel N."/>
            <person name="Le Paslier M.C."/>
            <person name="Fan G."/>
            <person name="Renault V."/>
            <person name="Bayer P.E."/>
            <person name="Golicz A.A."/>
            <person name="Manoli S."/>
            <person name="Lee T.H."/>
            <person name="Thi V.H."/>
            <person name="Chalabi S."/>
            <person name="Hu Q."/>
            <person name="Fan C."/>
            <person name="Tollenaere R."/>
            <person name="Lu Y."/>
            <person name="Battail C."/>
            <person name="Shen J."/>
            <person name="Sidebottom C.H."/>
            <person name="Wang X."/>
            <person name="Canaguier A."/>
            <person name="Chauveau A."/>
            <person name="Berard A."/>
            <person name="Deniot G."/>
            <person name="Guan M."/>
            <person name="Liu Z."/>
            <person name="Sun F."/>
            <person name="Lim Y.P."/>
            <person name="Lyons E."/>
            <person name="Town C.D."/>
            <person name="Bancroft I."/>
            <person name="Wang X."/>
            <person name="Meng J."/>
            <person name="Ma J."/>
            <person name="Pires J.C."/>
            <person name="King G.J."/>
            <person name="Brunel D."/>
            <person name="Delourme R."/>
            <person name="Renard M."/>
            <person name="Aury J.M."/>
            <person name="Adams K.L."/>
            <person name="Batley J."/>
            <person name="Snowdon R.J."/>
            <person name="Tost J."/>
            <person name="Edwards D."/>
            <person name="Zhou Y."/>
            <person name="Hua W."/>
            <person name="Sharpe A.G."/>
            <person name="Paterson A.H."/>
            <person name="Guan C."/>
            <person name="Wincker P."/>
        </authorList>
    </citation>
    <scope>NUCLEOTIDE SEQUENCE [LARGE SCALE GENOMIC DNA]</scope>
    <source>
        <strain evidence="3">cv. Darmor-bzh</strain>
    </source>
</reference>
<dbReference type="PANTHER" id="PTHR33739">
    <property type="entry name" value="OS07G0681500 PROTEIN"/>
    <property type="match status" value="1"/>
</dbReference>
<feature type="region of interest" description="Disordered" evidence="1">
    <location>
        <begin position="329"/>
        <end position="351"/>
    </location>
</feature>
<gene>
    <name evidence="2" type="primary">BnaA01g23750D</name>
    <name evidence="2" type="ORF">GSBRNA2T00002622001</name>
</gene>
<dbReference type="PaxDb" id="3708-A0A078FYC3"/>
<sequence length="641" mass="69850">MKDMPINCCGNMRQLIVEACIARNILDTSAYSWPGYANGRINQIPQSLSSEAPCWSSFVKGAQLNAAMFQNHSLKITTIFTTHSLKTNRLCEKSGQGFDGSLSELEKLYEVAVKGSDDERISAAIVLCGASLTRGWNIQEHTVEYLTRLLSPPVPADYFGAESHLIGYACMLNVVIVGIGSVDSIQIFSLHGMVPQLACSLMPICEVFGSYTPSRFNHPPIEHGAGDVPTVGSQLTPEHLLMVRNLHLVTPETLNKDRFRKRLSEVARAASYEPVFVDSFPKLKIWYRQHQRCIASTLSGLAHGTPIHPTVDALFNMVFRKVKGSQTLNPVNSSGTSSSSGAASEDSVPRPEVPAWDTLKAVPYVVDAALTACSHGRLCPRDLATGLKDLTDFLPASLATIVSYFSDEVRRGVWKPVFMNGIDWPNPAANLSNVEEYIKKILATTGVDIPSLAPAGGSSPATLPLPLAAFVSLTITYKVDKASERFLNLAGTAFECLAAGCPWPCMPIVASLWTQKAKRWFDFLVFSASRTVFLHNPDAVVQLLRNCFSATLGLNANDGDVGALLGHGGISPVAPGILYFRMYRALRDTVSVTEEIFSLLIHSVKDIAQNRLSKENLERLKTIRPKLTSNSNDSSQACCFP</sequence>